<organism evidence="14 15">
    <name type="scientific">Hephaestia caeni</name>
    <dbReference type="NCBI Taxonomy" id="645617"/>
    <lineage>
        <taxon>Bacteria</taxon>
        <taxon>Pseudomonadati</taxon>
        <taxon>Pseudomonadota</taxon>
        <taxon>Alphaproteobacteria</taxon>
        <taxon>Sphingomonadales</taxon>
        <taxon>Sphingomonadaceae</taxon>
        <taxon>Hephaestia</taxon>
    </lineage>
</organism>
<comment type="caution">
    <text evidence="14">The sequence shown here is derived from an EMBL/GenBank/DDBJ whole genome shotgun (WGS) entry which is preliminary data.</text>
</comment>
<dbReference type="OrthoDB" id="7225138at2"/>
<evidence type="ECO:0000256" key="7">
    <source>
        <dbReference type="ARBA" id="ARBA00038883"/>
    </source>
</evidence>
<sequence>MLVAKTHKSGVVTLTLCRAAKRNALSGALIEALGTRLDATRDEDMAVLVVRGDGDRAFASGGDLDELSAIRTVEAAADMSHRFRAVLEKLRSFPVPVIAALNGDAFGGGAELAMACDLRIAAGHARIGFLQGKLAISTAWGGGPDLFAALGISRALRLLGRAEILSAPCAREWGLLDAVADDGQPFEAFVDAYVAGFSERTPDVMRAFKALAHAARIGAPRDAALALETKHFARTWADDAHWAAVEASLGRAGKVQE</sequence>
<evidence type="ECO:0000313" key="14">
    <source>
        <dbReference type="EMBL" id="RIA43813.1"/>
    </source>
</evidence>
<dbReference type="PANTHER" id="PTHR11941:SF27">
    <property type="entry name" value="ETHYLMALONYL-COA DECARBOXYLASE"/>
    <property type="match status" value="1"/>
</dbReference>
<evidence type="ECO:0000256" key="12">
    <source>
        <dbReference type="ARBA" id="ARBA00056546"/>
    </source>
</evidence>
<evidence type="ECO:0000256" key="10">
    <source>
        <dbReference type="ARBA" id="ARBA00042182"/>
    </source>
</evidence>
<dbReference type="GO" id="GO:0004492">
    <property type="term" value="F:methyl/ethyl malonyl-CoA decarboxylase activity"/>
    <property type="evidence" value="ECO:0007669"/>
    <property type="project" value="UniProtKB-EC"/>
</dbReference>
<dbReference type="SUPFAM" id="SSF52096">
    <property type="entry name" value="ClpP/crotonase"/>
    <property type="match status" value="1"/>
</dbReference>
<dbReference type="EMBL" id="QXDC01000003">
    <property type="protein sequence ID" value="RIA43813.1"/>
    <property type="molecule type" value="Genomic_DNA"/>
</dbReference>
<dbReference type="InterPro" id="IPR018376">
    <property type="entry name" value="Enoyl-CoA_hyd/isom_CS"/>
</dbReference>
<evidence type="ECO:0000256" key="2">
    <source>
        <dbReference type="ARBA" id="ARBA00005254"/>
    </source>
</evidence>
<dbReference type="CDD" id="cd06558">
    <property type="entry name" value="crotonase-like"/>
    <property type="match status" value="1"/>
</dbReference>
<accession>A0A397P6B5</accession>
<evidence type="ECO:0000256" key="9">
    <source>
        <dbReference type="ARBA" id="ARBA00042052"/>
    </source>
</evidence>
<name>A0A397P6B5_9SPHN</name>
<evidence type="ECO:0000256" key="8">
    <source>
        <dbReference type="ARBA" id="ARBA00039903"/>
    </source>
</evidence>
<evidence type="ECO:0000256" key="1">
    <source>
        <dbReference type="ARBA" id="ARBA00004514"/>
    </source>
</evidence>
<evidence type="ECO:0000256" key="3">
    <source>
        <dbReference type="ARBA" id="ARBA00022490"/>
    </source>
</evidence>
<dbReference type="GO" id="GO:0005829">
    <property type="term" value="C:cytosol"/>
    <property type="evidence" value="ECO:0007669"/>
    <property type="project" value="UniProtKB-SubCell"/>
</dbReference>
<dbReference type="RefSeq" id="WP_119035618.1">
    <property type="nucleotide sequence ID" value="NZ_QXDC01000003.1"/>
</dbReference>
<dbReference type="Gene3D" id="3.90.226.10">
    <property type="entry name" value="2-enoyl-CoA Hydratase, Chain A, domain 1"/>
    <property type="match status" value="1"/>
</dbReference>
<evidence type="ECO:0000256" key="11">
    <source>
        <dbReference type="ARBA" id="ARBA00047446"/>
    </source>
</evidence>
<keyword evidence="15" id="KW-1185">Reference proteome</keyword>
<evidence type="ECO:0000256" key="6">
    <source>
        <dbReference type="ARBA" id="ARBA00036541"/>
    </source>
</evidence>
<gene>
    <name evidence="14" type="ORF">DFR49_2042</name>
</gene>
<comment type="catalytic activity">
    <reaction evidence="5">
        <text>(2S)-ethylmalonyl-CoA + H(+) = butanoyl-CoA + CO2</text>
        <dbReference type="Rhea" id="RHEA:32131"/>
        <dbReference type="ChEBI" id="CHEBI:15378"/>
        <dbReference type="ChEBI" id="CHEBI:16526"/>
        <dbReference type="ChEBI" id="CHEBI:57371"/>
        <dbReference type="ChEBI" id="CHEBI:60909"/>
        <dbReference type="EC" id="4.1.1.94"/>
    </reaction>
    <physiologicalReaction direction="left-to-right" evidence="5">
        <dbReference type="Rhea" id="RHEA:32132"/>
    </physiologicalReaction>
</comment>
<evidence type="ECO:0000256" key="5">
    <source>
        <dbReference type="ARBA" id="ARBA00036343"/>
    </source>
</evidence>
<proteinExistence type="inferred from homology"/>
<comment type="subcellular location">
    <subcellularLocation>
        <location evidence="1">Cytoplasm</location>
        <location evidence="1">Cytosol</location>
    </subcellularLocation>
</comment>
<keyword evidence="4" id="KW-0456">Lyase</keyword>
<dbReference type="Proteomes" id="UP000266568">
    <property type="component" value="Unassembled WGS sequence"/>
</dbReference>
<reference evidence="14 15" key="1">
    <citation type="submission" date="2018-08" db="EMBL/GenBank/DDBJ databases">
        <title>Genomic Encyclopedia of Type Strains, Phase IV (KMG-IV): sequencing the most valuable type-strain genomes for metagenomic binning, comparative biology and taxonomic classification.</title>
        <authorList>
            <person name="Goeker M."/>
        </authorList>
    </citation>
    <scope>NUCLEOTIDE SEQUENCE [LARGE SCALE GENOMIC DNA]</scope>
    <source>
        <strain evidence="14 15">DSM 25527</strain>
    </source>
</reference>
<dbReference type="EC" id="4.1.1.94" evidence="7"/>
<keyword evidence="3" id="KW-0963">Cytoplasm</keyword>
<comment type="function">
    <text evidence="12">Decarboxylates ethylmalonyl-CoA, a potentially toxic metabolite, to form butyryl-CoA, suggesting it might be involved in metabolite proofreading. Acts preferentially on (S)-ethylmalonyl-CoA but also has some activity on the (R)-isomer. Also has methylmalonyl-CoA decarboxylase activity at lower level.</text>
</comment>
<evidence type="ECO:0000256" key="4">
    <source>
        <dbReference type="ARBA" id="ARBA00023239"/>
    </source>
</evidence>
<comment type="catalytic activity">
    <reaction evidence="11">
        <text>(S)-methylmalonyl-CoA + H(+) = propanoyl-CoA + CO2</text>
        <dbReference type="Rhea" id="RHEA:61340"/>
        <dbReference type="ChEBI" id="CHEBI:15378"/>
        <dbReference type="ChEBI" id="CHEBI:16526"/>
        <dbReference type="ChEBI" id="CHEBI:57327"/>
        <dbReference type="ChEBI" id="CHEBI:57392"/>
        <dbReference type="EC" id="4.1.1.94"/>
    </reaction>
    <physiologicalReaction direction="left-to-right" evidence="11">
        <dbReference type="Rhea" id="RHEA:61341"/>
    </physiologicalReaction>
</comment>
<evidence type="ECO:0000256" key="13">
    <source>
        <dbReference type="RuleBase" id="RU003707"/>
    </source>
</evidence>
<dbReference type="GO" id="GO:0006635">
    <property type="term" value="P:fatty acid beta-oxidation"/>
    <property type="evidence" value="ECO:0007669"/>
    <property type="project" value="TreeGrafter"/>
</dbReference>
<dbReference type="AlphaFoldDB" id="A0A397P6B5"/>
<dbReference type="PROSITE" id="PS00166">
    <property type="entry name" value="ENOYL_COA_HYDRATASE"/>
    <property type="match status" value="1"/>
</dbReference>
<dbReference type="PANTHER" id="PTHR11941">
    <property type="entry name" value="ENOYL-COA HYDRATASE-RELATED"/>
    <property type="match status" value="1"/>
</dbReference>
<dbReference type="InterPro" id="IPR029045">
    <property type="entry name" value="ClpP/crotonase-like_dom_sf"/>
</dbReference>
<comment type="catalytic activity">
    <reaction evidence="6">
        <text>(2R)-ethylmalonyl-CoA + H(+) = butanoyl-CoA + CO2</text>
        <dbReference type="Rhea" id="RHEA:59540"/>
        <dbReference type="ChEBI" id="CHEBI:15378"/>
        <dbReference type="ChEBI" id="CHEBI:16526"/>
        <dbReference type="ChEBI" id="CHEBI:57371"/>
        <dbReference type="ChEBI" id="CHEBI:85316"/>
        <dbReference type="EC" id="4.1.1.94"/>
    </reaction>
    <physiologicalReaction direction="left-to-right" evidence="6">
        <dbReference type="Rhea" id="RHEA:59541"/>
    </physiologicalReaction>
</comment>
<protein>
    <recommendedName>
        <fullName evidence="8">Ethylmalonyl-CoA decarboxylase</fullName>
        <ecNumber evidence="7">4.1.1.94</ecNumber>
    </recommendedName>
    <alternativeName>
        <fullName evidence="10">Enoyl-CoA hydratase domain-containing protein 1</fullName>
    </alternativeName>
    <alternativeName>
        <fullName evidence="9">Methylmalonyl-CoA decarboxylase</fullName>
    </alternativeName>
</protein>
<comment type="similarity">
    <text evidence="2 13">Belongs to the enoyl-CoA hydratase/isomerase family.</text>
</comment>
<evidence type="ECO:0000313" key="15">
    <source>
        <dbReference type="Proteomes" id="UP000266568"/>
    </source>
</evidence>
<dbReference type="InterPro" id="IPR001753">
    <property type="entry name" value="Enoyl-CoA_hydra/iso"/>
</dbReference>
<dbReference type="Pfam" id="PF00378">
    <property type="entry name" value="ECH_1"/>
    <property type="match status" value="1"/>
</dbReference>